<accession>A0AAE0BP20</accession>
<evidence type="ECO:0000256" key="2">
    <source>
        <dbReference type="ARBA" id="ARBA00023043"/>
    </source>
</evidence>
<gene>
    <name evidence="4" type="ORF">CYMTET_50788</name>
</gene>
<reference evidence="4 5" key="1">
    <citation type="journal article" date="2015" name="Genome Biol. Evol.">
        <title>Comparative Genomics of a Bacterivorous Green Alga Reveals Evolutionary Causalities and Consequences of Phago-Mixotrophic Mode of Nutrition.</title>
        <authorList>
            <person name="Burns J.A."/>
            <person name="Paasch A."/>
            <person name="Narechania A."/>
            <person name="Kim E."/>
        </authorList>
    </citation>
    <scope>NUCLEOTIDE SEQUENCE [LARGE SCALE GENOMIC DNA]</scope>
    <source>
        <strain evidence="4 5">PLY_AMNH</strain>
    </source>
</reference>
<dbReference type="PANTHER" id="PTHR24198">
    <property type="entry name" value="ANKYRIN REPEAT AND PROTEIN KINASE DOMAIN-CONTAINING PROTEIN"/>
    <property type="match status" value="1"/>
</dbReference>
<keyword evidence="2 3" id="KW-0040">ANK repeat</keyword>
<feature type="repeat" description="ANK" evidence="3">
    <location>
        <begin position="148"/>
        <end position="180"/>
    </location>
</feature>
<dbReference type="InterPro" id="IPR036770">
    <property type="entry name" value="Ankyrin_rpt-contain_sf"/>
</dbReference>
<dbReference type="SMART" id="SM00248">
    <property type="entry name" value="ANK"/>
    <property type="match status" value="3"/>
</dbReference>
<proteinExistence type="predicted"/>
<dbReference type="InterPro" id="IPR002110">
    <property type="entry name" value="Ankyrin_rpt"/>
</dbReference>
<dbReference type="PANTHER" id="PTHR24198:SF165">
    <property type="entry name" value="ANKYRIN REPEAT-CONTAINING PROTEIN-RELATED"/>
    <property type="match status" value="1"/>
</dbReference>
<evidence type="ECO:0000313" key="5">
    <source>
        <dbReference type="Proteomes" id="UP001190700"/>
    </source>
</evidence>
<dbReference type="Proteomes" id="UP001190700">
    <property type="component" value="Unassembled WGS sequence"/>
</dbReference>
<dbReference type="PROSITE" id="PS50088">
    <property type="entry name" value="ANK_REPEAT"/>
    <property type="match status" value="2"/>
</dbReference>
<feature type="repeat" description="ANK" evidence="3">
    <location>
        <begin position="181"/>
        <end position="208"/>
    </location>
</feature>
<dbReference type="AlphaFoldDB" id="A0AAE0BP20"/>
<protein>
    <recommendedName>
        <fullName evidence="6">Ankyrin repeat domain-containing protein</fullName>
    </recommendedName>
</protein>
<dbReference type="Pfam" id="PF12796">
    <property type="entry name" value="Ank_2"/>
    <property type="match status" value="1"/>
</dbReference>
<dbReference type="EMBL" id="LGRX02033976">
    <property type="protein sequence ID" value="KAK3239270.1"/>
    <property type="molecule type" value="Genomic_DNA"/>
</dbReference>
<dbReference type="Gene3D" id="1.25.40.20">
    <property type="entry name" value="Ankyrin repeat-containing domain"/>
    <property type="match status" value="1"/>
</dbReference>
<evidence type="ECO:0000313" key="4">
    <source>
        <dbReference type="EMBL" id="KAK3239270.1"/>
    </source>
</evidence>
<keyword evidence="1" id="KW-0677">Repeat</keyword>
<name>A0AAE0BP20_9CHLO</name>
<evidence type="ECO:0000256" key="3">
    <source>
        <dbReference type="PROSITE-ProRule" id="PRU00023"/>
    </source>
</evidence>
<comment type="caution">
    <text evidence="4">The sequence shown here is derived from an EMBL/GenBank/DDBJ whole genome shotgun (WGS) entry which is preliminary data.</text>
</comment>
<sequence>MTDYYRADGVPIQHDPCSSGSADKYGTVGHTDEAGFDAYEDTVGPGIYGGKVKRDAESGEVVYGAQYQEHNPHRAPIYAGGGYTEVSAALRRGPNELVLIFEREPSLVNEISTGGATPLHMCGMGAVNQLSTEYIVQMGGHVDAVDTYGHTALHRMASNNLPVGAEALIKAGANVSVRTAFGETPLQTAMQSRAVDVVRVLKKYGATS</sequence>
<evidence type="ECO:0008006" key="6">
    <source>
        <dbReference type="Google" id="ProtNLM"/>
    </source>
</evidence>
<keyword evidence="5" id="KW-1185">Reference proteome</keyword>
<evidence type="ECO:0000256" key="1">
    <source>
        <dbReference type="ARBA" id="ARBA00022737"/>
    </source>
</evidence>
<organism evidence="4 5">
    <name type="scientific">Cymbomonas tetramitiformis</name>
    <dbReference type="NCBI Taxonomy" id="36881"/>
    <lineage>
        <taxon>Eukaryota</taxon>
        <taxon>Viridiplantae</taxon>
        <taxon>Chlorophyta</taxon>
        <taxon>Pyramimonadophyceae</taxon>
        <taxon>Pyramimonadales</taxon>
        <taxon>Pyramimonadaceae</taxon>
        <taxon>Cymbomonas</taxon>
    </lineage>
</organism>
<dbReference type="SUPFAM" id="SSF48403">
    <property type="entry name" value="Ankyrin repeat"/>
    <property type="match status" value="1"/>
</dbReference>
<dbReference type="PROSITE" id="PS50297">
    <property type="entry name" value="ANK_REP_REGION"/>
    <property type="match status" value="1"/>
</dbReference>